<evidence type="ECO:0000256" key="1">
    <source>
        <dbReference type="ARBA" id="ARBA00004572"/>
    </source>
</evidence>
<evidence type="ECO:0000256" key="2">
    <source>
        <dbReference type="ARBA" id="ARBA00022741"/>
    </source>
</evidence>
<dbReference type="SMART" id="SM00382">
    <property type="entry name" value="AAA"/>
    <property type="match status" value="1"/>
</dbReference>
<dbReference type="PROSITE" id="PS00674">
    <property type="entry name" value="AAA"/>
    <property type="match status" value="1"/>
</dbReference>
<accession>A0AAW0EEG0</accession>
<dbReference type="EMBL" id="JAYKXP010000001">
    <property type="protein sequence ID" value="KAK7062839.1"/>
    <property type="molecule type" value="Genomic_DNA"/>
</dbReference>
<keyword evidence="2" id="KW-0547">Nucleotide-binding</keyword>
<evidence type="ECO:0000313" key="8">
    <source>
        <dbReference type="Proteomes" id="UP001383192"/>
    </source>
</evidence>
<dbReference type="GO" id="GO:0005741">
    <property type="term" value="C:mitochondrial outer membrane"/>
    <property type="evidence" value="ECO:0007669"/>
    <property type="project" value="UniProtKB-SubCell"/>
</dbReference>
<reference evidence="7 8" key="1">
    <citation type="submission" date="2024-01" db="EMBL/GenBank/DDBJ databases">
        <title>A draft genome for a cacao thread blight-causing isolate of Paramarasmius palmivorus.</title>
        <authorList>
            <person name="Baruah I.K."/>
            <person name="Bukari Y."/>
            <person name="Amoako-Attah I."/>
            <person name="Meinhardt L.W."/>
            <person name="Bailey B.A."/>
            <person name="Cohen S.P."/>
        </authorList>
    </citation>
    <scope>NUCLEOTIDE SEQUENCE [LARGE SCALE GENOMIC DNA]</scope>
    <source>
        <strain evidence="7 8">GH-12</strain>
    </source>
</reference>
<dbReference type="SUPFAM" id="SSF52540">
    <property type="entry name" value="P-loop containing nucleoside triphosphate hydrolases"/>
    <property type="match status" value="1"/>
</dbReference>
<dbReference type="Pfam" id="PF00004">
    <property type="entry name" value="AAA"/>
    <property type="match status" value="1"/>
</dbReference>
<dbReference type="InterPro" id="IPR003959">
    <property type="entry name" value="ATPase_AAA_core"/>
</dbReference>
<proteinExistence type="predicted"/>
<keyword evidence="4" id="KW-0067">ATP-binding</keyword>
<comment type="subcellular location">
    <subcellularLocation>
        <location evidence="1">Mitochondrion outer membrane</location>
        <topology evidence="1">Single-pass membrane protein</topology>
    </subcellularLocation>
</comment>
<organism evidence="7 8">
    <name type="scientific">Paramarasmius palmivorus</name>
    <dbReference type="NCBI Taxonomy" id="297713"/>
    <lineage>
        <taxon>Eukaryota</taxon>
        <taxon>Fungi</taxon>
        <taxon>Dikarya</taxon>
        <taxon>Basidiomycota</taxon>
        <taxon>Agaricomycotina</taxon>
        <taxon>Agaricomycetes</taxon>
        <taxon>Agaricomycetidae</taxon>
        <taxon>Agaricales</taxon>
        <taxon>Marasmiineae</taxon>
        <taxon>Marasmiaceae</taxon>
        <taxon>Paramarasmius</taxon>
    </lineage>
</organism>
<keyword evidence="8" id="KW-1185">Reference proteome</keyword>
<keyword evidence="3" id="KW-1000">Mitochondrion outer membrane</keyword>
<feature type="domain" description="AAA+ ATPase" evidence="6">
    <location>
        <begin position="567"/>
        <end position="704"/>
    </location>
</feature>
<dbReference type="Pfam" id="PF17862">
    <property type="entry name" value="AAA_lid_3"/>
    <property type="match status" value="1"/>
</dbReference>
<dbReference type="Gene3D" id="1.10.8.60">
    <property type="match status" value="1"/>
</dbReference>
<dbReference type="Proteomes" id="UP001383192">
    <property type="component" value="Unassembled WGS sequence"/>
</dbReference>
<dbReference type="InterPro" id="IPR027417">
    <property type="entry name" value="P-loop_NTPase"/>
</dbReference>
<dbReference type="AlphaFoldDB" id="A0AAW0EEG0"/>
<dbReference type="InterPro" id="IPR041569">
    <property type="entry name" value="AAA_lid_3"/>
</dbReference>
<dbReference type="PANTHER" id="PTHR45644">
    <property type="entry name" value="AAA ATPASE, PUTATIVE (AFU_ORTHOLOGUE AFUA_2G12920)-RELATED-RELATED"/>
    <property type="match status" value="1"/>
</dbReference>
<dbReference type="InterPro" id="IPR051701">
    <property type="entry name" value="Mito_OM_Translocase_MSP1"/>
</dbReference>
<dbReference type="InterPro" id="IPR003960">
    <property type="entry name" value="ATPase_AAA_CS"/>
</dbReference>
<name>A0AAW0EEG0_9AGAR</name>
<evidence type="ECO:0000313" key="7">
    <source>
        <dbReference type="EMBL" id="KAK7062839.1"/>
    </source>
</evidence>
<dbReference type="Gene3D" id="3.40.50.300">
    <property type="entry name" value="P-loop containing nucleotide triphosphate hydrolases"/>
    <property type="match status" value="1"/>
</dbReference>
<comment type="caution">
    <text evidence="7">The sequence shown here is derived from an EMBL/GenBank/DDBJ whole genome shotgun (WGS) entry which is preliminary data.</text>
</comment>
<evidence type="ECO:0000256" key="3">
    <source>
        <dbReference type="ARBA" id="ARBA00022787"/>
    </source>
</evidence>
<evidence type="ECO:0000256" key="5">
    <source>
        <dbReference type="ARBA" id="ARBA00023128"/>
    </source>
</evidence>
<keyword evidence="3" id="KW-0472">Membrane</keyword>
<dbReference type="InterPro" id="IPR003593">
    <property type="entry name" value="AAA+_ATPase"/>
</dbReference>
<dbReference type="GO" id="GO:0016887">
    <property type="term" value="F:ATP hydrolysis activity"/>
    <property type="evidence" value="ECO:0007669"/>
    <property type="project" value="InterPro"/>
</dbReference>
<evidence type="ECO:0000259" key="6">
    <source>
        <dbReference type="SMART" id="SM00382"/>
    </source>
</evidence>
<keyword evidence="5" id="KW-0496">Mitochondrion</keyword>
<evidence type="ECO:0000256" key="4">
    <source>
        <dbReference type="ARBA" id="ARBA00022840"/>
    </source>
</evidence>
<dbReference type="GO" id="GO:0005524">
    <property type="term" value="F:ATP binding"/>
    <property type="evidence" value="ECO:0007669"/>
    <property type="project" value="UniProtKB-KW"/>
</dbReference>
<sequence>MRTETRNIFSDALPYTFCEDDNFDFSPKCVPVGPKGCVESLSEAFITRHVWTSTDLAQNHLDDFGFDELMLSEVYQAVSYAFSCGINTADTPRCARTVTLYAPYHGGNPMVDAVVKAAAINVNADVLVLDALELAAGKCGSLGDAGALIDEIYNSLPIKTLLEDTHVQRFLDHLIETGLDISPPAPLRRILYLRDFGTISRASLPLMIHLIRAINRLRLATPRASTFVIVIGGCHPLGYPGRPDRYSMEKGFCNFSLSTQQLTSVYFDHQTLLKEGNIPRDEMPHFDNKIYVSEELPLVNLSSAFFAPILAPYSDRTKELFVCPQTPRKGRKDVTEQDLLMEPLFWQEQVKVLAATSLAFSVYPKTIDVDRQREEIQARASAVNAALLKLLLSQKGVIVVGEIIDAFGYDLYGSKDGVVEYSLLSPSSVEAIYDTLVVSLGGQIPSPVSAKVVIEAVRTWNRHYERLDSWINRENQRSQPDSTVGLTSTSTETAGTLDPVIEAVRNSWELPSHEKKLLSCVVDPRTLSTAFQDVCLDRGVIENLRSIVSLPLLYPQQFKTGILSRESLSGALLYGPPGTGKTMVCRALACESGARMLLVKPSDVFNMYVGESEKYAKAVFNLAERLAPCIVFIDEVDSLFGARCSKSGGRDVHRAMLTEFMQCMDGLQSKDKGIIVIGATNRPYDLDPAILRRLPCRMLVDLPDEHQRKNILQSHLKGELLHDIDLSRIATQTEGYSGSDLKNLCVSAAMEGLKDSIGGLGRSSAFDFDGRSTAAAAADKSNHEEKPIPPQRIIRMDHFWRAFTQVTASFTFEGNKELYEWHQKYGSNPDEVSLFAKRCQEENLKGSPPPSGKSEYGGNVNLNRIPQDLAKSMLTLASMLSGMYNSG</sequence>
<protein>
    <recommendedName>
        <fullName evidence="6">AAA+ ATPase domain-containing protein</fullName>
    </recommendedName>
</protein>
<gene>
    <name evidence="7" type="ORF">VNI00_000334</name>
</gene>
<dbReference type="PANTHER" id="PTHR45644:SF56">
    <property type="entry name" value="AAA ATPASE, PUTATIVE (AFU_ORTHOLOGUE AFUA_2G12920)-RELATED"/>
    <property type="match status" value="1"/>
</dbReference>